<keyword evidence="1" id="KW-0472">Membrane</keyword>
<evidence type="ECO:0000256" key="1">
    <source>
        <dbReference type="SAM" id="Phobius"/>
    </source>
</evidence>
<comment type="caution">
    <text evidence="2">The sequence shown here is derived from an EMBL/GenBank/DDBJ whole genome shotgun (WGS) entry which is preliminary data.</text>
</comment>
<feature type="transmembrane region" description="Helical" evidence="1">
    <location>
        <begin position="347"/>
        <end position="368"/>
    </location>
</feature>
<evidence type="ECO:0000313" key="3">
    <source>
        <dbReference type="Proteomes" id="UP000319865"/>
    </source>
</evidence>
<proteinExistence type="predicted"/>
<feature type="transmembrane region" description="Helical" evidence="1">
    <location>
        <begin position="7"/>
        <end position="27"/>
    </location>
</feature>
<keyword evidence="3" id="KW-1185">Reference proteome</keyword>
<feature type="transmembrane region" description="Helical" evidence="1">
    <location>
        <begin position="139"/>
        <end position="166"/>
    </location>
</feature>
<protein>
    <recommendedName>
        <fullName evidence="4">4-amino-4-deoxy-L-arabinose transferase-like glycosyltransferase</fullName>
    </recommendedName>
</protein>
<dbReference type="EMBL" id="VFQE01000001">
    <property type="protein sequence ID" value="TQN41497.1"/>
    <property type="molecule type" value="Genomic_DNA"/>
</dbReference>
<feature type="transmembrane region" description="Helical" evidence="1">
    <location>
        <begin position="178"/>
        <end position="209"/>
    </location>
</feature>
<feature type="transmembrane region" description="Helical" evidence="1">
    <location>
        <begin position="221"/>
        <end position="241"/>
    </location>
</feature>
<gene>
    <name evidence="2" type="ORF">FHU33_0865</name>
</gene>
<feature type="transmembrane region" description="Helical" evidence="1">
    <location>
        <begin position="403"/>
        <end position="419"/>
    </location>
</feature>
<feature type="transmembrane region" description="Helical" evidence="1">
    <location>
        <begin position="375"/>
        <end position="391"/>
    </location>
</feature>
<feature type="transmembrane region" description="Helical" evidence="1">
    <location>
        <begin position="285"/>
        <end position="306"/>
    </location>
</feature>
<dbReference type="AlphaFoldDB" id="A0A543PBP8"/>
<keyword evidence="1" id="KW-1133">Transmembrane helix</keyword>
<dbReference type="OrthoDB" id="3752109at2"/>
<reference evidence="2 3" key="1">
    <citation type="submission" date="2019-06" db="EMBL/GenBank/DDBJ databases">
        <title>Sequencing the genomes of 1000 actinobacteria strains.</title>
        <authorList>
            <person name="Klenk H.-P."/>
        </authorList>
    </citation>
    <scope>NUCLEOTIDE SEQUENCE [LARGE SCALE GENOMIC DNA]</scope>
    <source>
        <strain evidence="2 3">DSM 46837</strain>
    </source>
</reference>
<dbReference type="RefSeq" id="WP_142024238.1">
    <property type="nucleotide sequence ID" value="NZ_VFQE01000001.1"/>
</dbReference>
<organism evidence="2 3">
    <name type="scientific">Blastococcus colisei</name>
    <dbReference type="NCBI Taxonomy" id="1564162"/>
    <lineage>
        <taxon>Bacteria</taxon>
        <taxon>Bacillati</taxon>
        <taxon>Actinomycetota</taxon>
        <taxon>Actinomycetes</taxon>
        <taxon>Geodermatophilales</taxon>
        <taxon>Geodermatophilaceae</taxon>
        <taxon>Blastococcus</taxon>
    </lineage>
</organism>
<feature type="transmembrane region" description="Helical" evidence="1">
    <location>
        <begin position="694"/>
        <end position="712"/>
    </location>
</feature>
<sequence>MPGRGRHWWAPLTMLGVVLAGVCAPLLRAPTFYYWDDTAAAAVGAWRNMGSALLEGRIQLLDIEMWRGGNYAAEAAFGLYNPLIMALSAGTMPIDDLVVVTVIIKGVFFLAMALGAYLLSREYGARPWPAAMLGSALPFSGFTLWMDGAAWVTGLIVTALTPWVWYTAKRTAEGRGSALWLVLAGYLCGSAGNPYGLLSAGIVIGAVLVEALWRRRRRQSAVTAVAGLAVALLALPTYLPFLLSSSVSYREGASIVNDEILSPGISELAGLSSPSLTPYMWAFEFPYFTFPAAYLAWFVLPLAPWLRWSTLWQRGRELAGVWLVAGLYLALVLGPSQVWFFRWPMRLLPYFWLTVVVLLAVVLSAGLVRSRSGTRWALSAAAVFMGFWWAWSDDPDRWDRHLLAAGLVAVLLGLTLWAARTERGLALAAMAGTVVVLVVQLGWMPVNATTTNFNFPHVESEMEDQFSDYRPGLVVQIARLPETGRPDGDRTPDGAYQDLLFGSMYDVADVESTTSYSGVAFTAFDIPLCASYDGGACPEAWDALWETPDGADERLADLIRAETVVVQRALRDTQDEPAPRGWQLDESTDYVDVWRRTEPLPWPEGRLSDTDGPVEIVSDTRVGEVGETVEFRRDGRGPIELTFARLAWPGYTAEIDGREVPVEQGPNGLLAVPIPEDVDAGTLTLAWSPPGTTLSLAAVGAAAVLVAGLTAAELRTRRSRRTGSVDDLPRRAEIRS</sequence>
<feature type="transmembrane region" description="Helical" evidence="1">
    <location>
        <begin position="426"/>
        <end position="446"/>
    </location>
</feature>
<accession>A0A543PBP8</accession>
<keyword evidence="1" id="KW-0812">Transmembrane</keyword>
<feature type="transmembrane region" description="Helical" evidence="1">
    <location>
        <begin position="318"/>
        <end position="341"/>
    </location>
</feature>
<dbReference type="Proteomes" id="UP000319865">
    <property type="component" value="Unassembled WGS sequence"/>
</dbReference>
<evidence type="ECO:0008006" key="4">
    <source>
        <dbReference type="Google" id="ProtNLM"/>
    </source>
</evidence>
<name>A0A543PBP8_9ACTN</name>
<evidence type="ECO:0000313" key="2">
    <source>
        <dbReference type="EMBL" id="TQN41497.1"/>
    </source>
</evidence>
<feature type="transmembrane region" description="Helical" evidence="1">
    <location>
        <begin position="97"/>
        <end position="119"/>
    </location>
</feature>